<evidence type="ECO:0000313" key="3">
    <source>
        <dbReference type="EMBL" id="ASU32702.1"/>
    </source>
</evidence>
<reference evidence="3 4" key="1">
    <citation type="submission" date="2017-08" db="EMBL/GenBank/DDBJ databases">
        <title>Complete genome sequence of Mucilaginibacter sp. strain BJC16-A31.</title>
        <authorList>
            <consortium name="Henan University of Science and Technology"/>
            <person name="You X."/>
        </authorList>
    </citation>
    <scope>NUCLEOTIDE SEQUENCE [LARGE SCALE GENOMIC DNA]</scope>
    <source>
        <strain evidence="3 4">BJC16-A31</strain>
    </source>
</reference>
<dbReference type="Proteomes" id="UP000215002">
    <property type="component" value="Chromosome"/>
</dbReference>
<evidence type="ECO:0000256" key="1">
    <source>
        <dbReference type="SAM" id="SignalP"/>
    </source>
</evidence>
<dbReference type="PANTHER" id="PTHR34094">
    <property type="match status" value="1"/>
</dbReference>
<sequence>MKTYLTLFIVACQSVVALAQDNDGKAPYSTKSLANDAISSVMVSTSAGGINVSGRPGEAPRVEVYIRGNNGRELSKEEIQKRLARDYDMNIAVNGHELSATVKTKHNFSNWTQSLSISFKIFVPQQVATNLKTSGGGIVLDNLKGNETFSTSGGGLVIDKLSGVIRGRTSGGGIEVSNSSEDIDLSTSGGGIVAKNCTGKMKLITSGGGIELANLKGNIVAHTSGGGVEGRNVEGELVTGTSGGGIDLKGMSCSLDASTSAGNLDVEMKQAGKYVKLTASSGDVNLSLPLKQGLDLSLRGESVSQRPSKISGFTGEWGKNRINGSVNGGGIPVEASAGSGNLNVRFN</sequence>
<feature type="chain" id="PRO_5013347591" description="DUF4097 domain-containing protein" evidence="1">
    <location>
        <begin position="20"/>
        <end position="347"/>
    </location>
</feature>
<dbReference type="AlphaFoldDB" id="A0A223NS52"/>
<dbReference type="RefSeq" id="WP_157740586.1">
    <property type="nucleotide sequence ID" value="NZ_CP022743.1"/>
</dbReference>
<accession>A0A223NS52</accession>
<dbReference type="Pfam" id="PF13349">
    <property type="entry name" value="DUF4097"/>
    <property type="match status" value="1"/>
</dbReference>
<gene>
    <name evidence="3" type="ORF">MuYL_0802</name>
</gene>
<keyword evidence="1" id="KW-0732">Signal</keyword>
<name>A0A223NS52_9SPHI</name>
<proteinExistence type="predicted"/>
<protein>
    <recommendedName>
        <fullName evidence="2">DUF4097 domain-containing protein</fullName>
    </recommendedName>
</protein>
<evidence type="ECO:0000313" key="4">
    <source>
        <dbReference type="Proteomes" id="UP000215002"/>
    </source>
</evidence>
<evidence type="ECO:0000259" key="2">
    <source>
        <dbReference type="Pfam" id="PF13349"/>
    </source>
</evidence>
<dbReference type="OrthoDB" id="1523429at2"/>
<dbReference type="InterPro" id="IPR025164">
    <property type="entry name" value="Toastrack_DUF4097"/>
</dbReference>
<dbReference type="PANTHER" id="PTHR34094:SF1">
    <property type="entry name" value="PROTEIN FAM185A"/>
    <property type="match status" value="1"/>
</dbReference>
<dbReference type="KEGG" id="muc:MuYL_0802"/>
<dbReference type="EMBL" id="CP022743">
    <property type="protein sequence ID" value="ASU32702.1"/>
    <property type="molecule type" value="Genomic_DNA"/>
</dbReference>
<feature type="signal peptide" evidence="1">
    <location>
        <begin position="1"/>
        <end position="19"/>
    </location>
</feature>
<organism evidence="3 4">
    <name type="scientific">Mucilaginibacter xinganensis</name>
    <dbReference type="NCBI Taxonomy" id="1234841"/>
    <lineage>
        <taxon>Bacteria</taxon>
        <taxon>Pseudomonadati</taxon>
        <taxon>Bacteroidota</taxon>
        <taxon>Sphingobacteriia</taxon>
        <taxon>Sphingobacteriales</taxon>
        <taxon>Sphingobacteriaceae</taxon>
        <taxon>Mucilaginibacter</taxon>
    </lineage>
</organism>
<keyword evidence="4" id="KW-1185">Reference proteome</keyword>
<feature type="domain" description="DUF4097" evidence="2">
    <location>
        <begin position="173"/>
        <end position="344"/>
    </location>
</feature>